<feature type="transmembrane region" description="Helical" evidence="1">
    <location>
        <begin position="49"/>
        <end position="71"/>
    </location>
</feature>
<keyword evidence="3" id="KW-1185">Reference proteome</keyword>
<evidence type="ECO:0000256" key="1">
    <source>
        <dbReference type="SAM" id="Phobius"/>
    </source>
</evidence>
<dbReference type="Proteomes" id="UP000630887">
    <property type="component" value="Unassembled WGS sequence"/>
</dbReference>
<reference evidence="2 3" key="1">
    <citation type="submission" date="2021-01" db="EMBL/GenBank/DDBJ databases">
        <title>Whole genome shotgun sequence of Catellatospora coxensis NBRC 107359.</title>
        <authorList>
            <person name="Komaki H."/>
            <person name="Tamura T."/>
        </authorList>
    </citation>
    <scope>NUCLEOTIDE SEQUENCE [LARGE SCALE GENOMIC DNA]</scope>
    <source>
        <strain evidence="2 3">NBRC 107359</strain>
    </source>
</reference>
<protein>
    <submittedName>
        <fullName evidence="2">Uncharacterized protein</fullName>
    </submittedName>
</protein>
<comment type="caution">
    <text evidence="2">The sequence shown here is derived from an EMBL/GenBank/DDBJ whole genome shotgun (WGS) entry which is preliminary data.</text>
</comment>
<dbReference type="EMBL" id="BONI01000049">
    <property type="protein sequence ID" value="GIG08539.1"/>
    <property type="molecule type" value="Genomic_DNA"/>
</dbReference>
<accession>A0A8J3P9I0</accession>
<keyword evidence="1" id="KW-0472">Membrane</keyword>
<name>A0A8J3P9I0_9ACTN</name>
<gene>
    <name evidence="2" type="ORF">Cco03nite_52390</name>
</gene>
<feature type="transmembrane region" description="Helical" evidence="1">
    <location>
        <begin position="83"/>
        <end position="104"/>
    </location>
</feature>
<organism evidence="2 3">
    <name type="scientific">Catellatospora coxensis</name>
    <dbReference type="NCBI Taxonomy" id="310354"/>
    <lineage>
        <taxon>Bacteria</taxon>
        <taxon>Bacillati</taxon>
        <taxon>Actinomycetota</taxon>
        <taxon>Actinomycetes</taxon>
        <taxon>Micromonosporales</taxon>
        <taxon>Micromonosporaceae</taxon>
        <taxon>Catellatospora</taxon>
    </lineage>
</organism>
<keyword evidence="1" id="KW-1133">Transmembrane helix</keyword>
<evidence type="ECO:0000313" key="2">
    <source>
        <dbReference type="EMBL" id="GIG08539.1"/>
    </source>
</evidence>
<sequence length="134" mass="14250">MAAVSDRVRVDLAAHRRVRPRPGAHDELVEQTPMGDALVRELMRVQLGLALRLAAVVAVALGGLPLLFSLWPAGTHVAVAGMPLPWLLLGVVSFPFLAGAGLVYTRLAERNEADFAALVGRPAERVTGSELSPQ</sequence>
<evidence type="ECO:0000313" key="3">
    <source>
        <dbReference type="Proteomes" id="UP000630887"/>
    </source>
</evidence>
<keyword evidence="1" id="KW-0812">Transmembrane</keyword>
<dbReference type="AlphaFoldDB" id="A0A8J3P9I0"/>
<proteinExistence type="predicted"/>